<reference evidence="6" key="1">
    <citation type="submission" date="2020-08" db="EMBL/GenBank/DDBJ databases">
        <title>Genomic insights into the carbon and energy metabolism of the first obligate autotrophic acetogenic bacterium Aceticella autotrophica gen. nov., sp. nov.</title>
        <authorList>
            <person name="Toshchakov S.V."/>
            <person name="Elcheninov A.G."/>
            <person name="Kublanov I.V."/>
            <person name="Frolov E.N."/>
            <person name="Lebedinsky A.V."/>
        </authorList>
    </citation>
    <scope>NUCLEOTIDE SEQUENCE</scope>
    <source>
        <strain evidence="6">3443-3Ac</strain>
    </source>
</reference>
<dbReference type="GO" id="GO:0032259">
    <property type="term" value="P:methylation"/>
    <property type="evidence" value="ECO:0007669"/>
    <property type="project" value="UniProtKB-KW"/>
</dbReference>
<dbReference type="CDD" id="cd02440">
    <property type="entry name" value="AdoMet_MTases"/>
    <property type="match status" value="1"/>
</dbReference>
<gene>
    <name evidence="6" type="ORF">ACETAC_07765</name>
    <name evidence="7" type="ORF">ACETAC_09485</name>
</gene>
<evidence type="ECO:0000256" key="2">
    <source>
        <dbReference type="ARBA" id="ARBA00022679"/>
    </source>
</evidence>
<evidence type="ECO:0000313" key="6">
    <source>
        <dbReference type="EMBL" id="QSZ26781.1"/>
    </source>
</evidence>
<dbReference type="EMBL" id="CP060096">
    <property type="protein sequence ID" value="QSZ27085.1"/>
    <property type="molecule type" value="Genomic_DNA"/>
</dbReference>
<feature type="domain" description="O-methyltransferase C-terminal" evidence="4">
    <location>
        <begin position="164"/>
        <end position="320"/>
    </location>
</feature>
<dbReference type="Gene3D" id="1.10.10.10">
    <property type="entry name" value="Winged helix-like DNA-binding domain superfamily/Winged helix DNA-binding domain"/>
    <property type="match status" value="1"/>
</dbReference>
<organism evidence="6 8">
    <name type="scientific">Aceticella autotrophica</name>
    <dbReference type="NCBI Taxonomy" id="2755338"/>
    <lineage>
        <taxon>Bacteria</taxon>
        <taxon>Bacillati</taxon>
        <taxon>Bacillota</taxon>
        <taxon>Clostridia</taxon>
        <taxon>Thermoanaerobacterales</taxon>
        <taxon>Thermoanaerobacteraceae</taxon>
        <taxon>Aceticella</taxon>
    </lineage>
</organism>
<evidence type="ECO:0000259" key="4">
    <source>
        <dbReference type="Pfam" id="PF00891"/>
    </source>
</evidence>
<dbReference type="Proteomes" id="UP000671913">
    <property type="component" value="Chromosome"/>
</dbReference>
<dbReference type="EMBL" id="CP060096">
    <property type="protein sequence ID" value="QSZ26781.1"/>
    <property type="molecule type" value="Genomic_DNA"/>
</dbReference>
<keyword evidence="2" id="KW-0808">Transferase</keyword>
<dbReference type="AlphaFoldDB" id="A0A975AUQ5"/>
<dbReference type="KEGG" id="aaut:ACETAC_09485"/>
<dbReference type="InterPro" id="IPR029063">
    <property type="entry name" value="SAM-dependent_MTases_sf"/>
</dbReference>
<dbReference type="GO" id="GO:0008171">
    <property type="term" value="F:O-methyltransferase activity"/>
    <property type="evidence" value="ECO:0007669"/>
    <property type="project" value="InterPro"/>
</dbReference>
<proteinExistence type="predicted"/>
<sequence length="346" mass="39999">MEKLISLKPPLYDQSGFLREIASGFEKAQVFFTALELKIFNYLDEFKTARDIAQEIKTHDVLTEKLLDILVAEGLLIKNGEYYKTRPELSPFLNESGPYFARYLAFSLEDRKDWMNLRQYLYEGVKEKSKNRETNHDYDKECIDWIARGAMLGRLQATLKIIKELPEFLKAEKLIDLGCGHGLFGIGLAQENPKLKVILFDRPHVAKVAQEYVNKYYLTDRVKVWAGDYIKDNLGSNYDIAFCSLSFDGNKEESISFFSKINNILNKKGLFILQTFTINNDKTGPISTLLWDLKETIDGHRHMHIFTDSELDDIFKKSGFNKIKDVEMSSSSEMPIKTIIVRKEKI</sequence>
<dbReference type="PANTHER" id="PTHR11746">
    <property type="entry name" value="O-METHYLTRANSFERASE"/>
    <property type="match status" value="1"/>
</dbReference>
<dbReference type="Pfam" id="PF08100">
    <property type="entry name" value="Dimerisation"/>
    <property type="match status" value="1"/>
</dbReference>
<dbReference type="InterPro" id="IPR012967">
    <property type="entry name" value="COMT_dimerisation"/>
</dbReference>
<evidence type="ECO:0000259" key="5">
    <source>
        <dbReference type="Pfam" id="PF08100"/>
    </source>
</evidence>
<dbReference type="SUPFAM" id="SSF53335">
    <property type="entry name" value="S-adenosyl-L-methionine-dependent methyltransferases"/>
    <property type="match status" value="1"/>
</dbReference>
<evidence type="ECO:0000313" key="8">
    <source>
        <dbReference type="Proteomes" id="UP000671913"/>
    </source>
</evidence>
<dbReference type="Pfam" id="PF00891">
    <property type="entry name" value="Methyltransf_2"/>
    <property type="match status" value="1"/>
</dbReference>
<evidence type="ECO:0000256" key="1">
    <source>
        <dbReference type="ARBA" id="ARBA00022603"/>
    </source>
</evidence>
<accession>A0A975AUQ5</accession>
<feature type="domain" description="O-methyltransferase dimerisation" evidence="5">
    <location>
        <begin position="20"/>
        <end position="83"/>
    </location>
</feature>
<dbReference type="PIRSF" id="PIRSF005739">
    <property type="entry name" value="O-mtase"/>
    <property type="match status" value="1"/>
</dbReference>
<dbReference type="KEGG" id="aaut:ACETAC_07765"/>
<keyword evidence="1 6" id="KW-0489">Methyltransferase</keyword>
<dbReference type="InterPro" id="IPR001077">
    <property type="entry name" value="COMT_C"/>
</dbReference>
<dbReference type="SUPFAM" id="SSF46785">
    <property type="entry name" value="Winged helix' DNA-binding domain"/>
    <property type="match status" value="1"/>
</dbReference>
<protein>
    <submittedName>
        <fullName evidence="6">Class I SAM-dependent methyltransferase</fullName>
    </submittedName>
</protein>
<dbReference type="GO" id="GO:0046983">
    <property type="term" value="F:protein dimerization activity"/>
    <property type="evidence" value="ECO:0007669"/>
    <property type="project" value="InterPro"/>
</dbReference>
<keyword evidence="3" id="KW-0949">S-adenosyl-L-methionine</keyword>
<dbReference type="InterPro" id="IPR036390">
    <property type="entry name" value="WH_DNA-bd_sf"/>
</dbReference>
<evidence type="ECO:0000313" key="7">
    <source>
        <dbReference type="EMBL" id="QSZ27085.1"/>
    </source>
</evidence>
<dbReference type="Gene3D" id="3.40.50.150">
    <property type="entry name" value="Vaccinia Virus protein VP39"/>
    <property type="match status" value="1"/>
</dbReference>
<dbReference type="InterPro" id="IPR036388">
    <property type="entry name" value="WH-like_DNA-bd_sf"/>
</dbReference>
<name>A0A975AUQ5_9THEO</name>
<keyword evidence="8" id="KW-1185">Reference proteome</keyword>
<dbReference type="RefSeq" id="WP_284679465.1">
    <property type="nucleotide sequence ID" value="NZ_CP060096.1"/>
</dbReference>
<dbReference type="PROSITE" id="PS51683">
    <property type="entry name" value="SAM_OMT_II"/>
    <property type="match status" value="1"/>
</dbReference>
<evidence type="ECO:0000256" key="3">
    <source>
        <dbReference type="ARBA" id="ARBA00022691"/>
    </source>
</evidence>
<dbReference type="InterPro" id="IPR016461">
    <property type="entry name" value="COMT-like"/>
</dbReference>